<accession>A0A3D2X4N5</accession>
<feature type="domain" description="Peptidase M56" evidence="2">
    <location>
        <begin position="9"/>
        <end position="300"/>
    </location>
</feature>
<dbReference type="Pfam" id="PF05569">
    <property type="entry name" value="Peptidase_M56"/>
    <property type="match status" value="1"/>
</dbReference>
<feature type="transmembrane region" description="Helical" evidence="1">
    <location>
        <begin position="311"/>
        <end position="328"/>
    </location>
</feature>
<dbReference type="CDD" id="cd07341">
    <property type="entry name" value="M56_BlaR1_MecR1_like"/>
    <property type="match status" value="1"/>
</dbReference>
<keyword evidence="1" id="KW-0472">Membrane</keyword>
<dbReference type="PANTHER" id="PTHR34978:SF3">
    <property type="entry name" value="SLR0241 PROTEIN"/>
    <property type="match status" value="1"/>
</dbReference>
<keyword evidence="1" id="KW-0812">Transmembrane</keyword>
<evidence type="ECO:0000256" key="1">
    <source>
        <dbReference type="SAM" id="Phobius"/>
    </source>
</evidence>
<name>A0A3D2X4N5_9FIRM</name>
<comment type="caution">
    <text evidence="3">The sequence shown here is derived from an EMBL/GenBank/DDBJ whole genome shotgun (WGS) entry which is preliminary data.</text>
</comment>
<feature type="transmembrane region" description="Helical" evidence="1">
    <location>
        <begin position="113"/>
        <end position="133"/>
    </location>
</feature>
<organism evidence="3 4">
    <name type="scientific">Lachnoclostridium phytofermentans</name>
    <dbReference type="NCBI Taxonomy" id="66219"/>
    <lineage>
        <taxon>Bacteria</taxon>
        <taxon>Bacillati</taxon>
        <taxon>Bacillota</taxon>
        <taxon>Clostridia</taxon>
        <taxon>Lachnospirales</taxon>
        <taxon>Lachnospiraceae</taxon>
    </lineage>
</organism>
<gene>
    <name evidence="3" type="ORF">DHW61_06730</name>
</gene>
<dbReference type="PANTHER" id="PTHR34978">
    <property type="entry name" value="POSSIBLE SENSOR-TRANSDUCER PROTEIN BLAR"/>
    <property type="match status" value="1"/>
</dbReference>
<dbReference type="InterPro" id="IPR008756">
    <property type="entry name" value="Peptidase_M56"/>
</dbReference>
<keyword evidence="1" id="KW-1133">Transmembrane helix</keyword>
<reference evidence="3 4" key="1">
    <citation type="journal article" date="2018" name="Nat. Biotechnol.">
        <title>A standardized bacterial taxonomy based on genome phylogeny substantially revises the tree of life.</title>
        <authorList>
            <person name="Parks D.H."/>
            <person name="Chuvochina M."/>
            <person name="Waite D.W."/>
            <person name="Rinke C."/>
            <person name="Skarshewski A."/>
            <person name="Chaumeil P.A."/>
            <person name="Hugenholtz P."/>
        </authorList>
    </citation>
    <scope>NUCLEOTIDE SEQUENCE [LARGE SCALE GENOMIC DNA]</scope>
    <source>
        <strain evidence="3">UBA11728</strain>
    </source>
</reference>
<feature type="transmembrane region" description="Helical" evidence="1">
    <location>
        <begin position="40"/>
        <end position="58"/>
    </location>
</feature>
<evidence type="ECO:0000313" key="4">
    <source>
        <dbReference type="Proteomes" id="UP000262969"/>
    </source>
</evidence>
<dbReference type="AlphaFoldDB" id="A0A3D2X4N5"/>
<protein>
    <recommendedName>
        <fullName evidence="2">Peptidase M56 domain-containing protein</fullName>
    </recommendedName>
</protein>
<evidence type="ECO:0000259" key="2">
    <source>
        <dbReference type="Pfam" id="PF05569"/>
    </source>
</evidence>
<evidence type="ECO:0000313" key="3">
    <source>
        <dbReference type="EMBL" id="HCL02101.1"/>
    </source>
</evidence>
<feature type="transmembrane region" description="Helical" evidence="1">
    <location>
        <begin position="6"/>
        <end position="28"/>
    </location>
</feature>
<dbReference type="InterPro" id="IPR052173">
    <property type="entry name" value="Beta-lactam_resp_regulator"/>
</dbReference>
<dbReference type="Proteomes" id="UP000262969">
    <property type="component" value="Unassembled WGS sequence"/>
</dbReference>
<proteinExistence type="predicted"/>
<dbReference type="EMBL" id="DPVV01000225">
    <property type="protein sequence ID" value="HCL02101.1"/>
    <property type="molecule type" value="Genomic_DNA"/>
</dbReference>
<sequence length="621" mass="71609">MCENLFISIIEISLSSSIIILILLLIAPFIKKRYVAKWRYILWFILTIRLIIPFNFTLPNTPVKLIIPSNTLSTNQPINNQNIVSLTELAEKPRNQNTSERIHSYSVTKILSYIWLIGALLFIFRIIIIYSMFHKKMKRNSDIVTNDKILFIYNQLCVELNIKKPRIRLTNNLCSPMMYGFINPTLFLSDKNFTKEDLEVILRHELIHYKRHDLVFKFLLTIANAIHWFNPFVYLMVKSAHTDIEFSCDDEVIKNFDMTYKKLYSQAILNSLKEELNKDIVLSTQFKGGKKMMKQRFSNILNTTKKRKGKISLCFITLCIMISGLLVACIQTNTNEKEPERNASNNRTVNTGIETSQQEDELVKENIVHNVLYEYDLLGFSIELPEEWNDIIGINVNYVETSPDGGARIEVYHKALRETSPDQGTLFYIDRWLGTWTESAPPLQDGKSSIVLQTNKYTYMLRMPIDSQYNENDSEMVSSYKSMISQIDTIKSSVKELNTRRSSPNAGYQSEAEFLSSPDGIQFRATAFGAARGVLTGDVGELKKYLINPSDAIKIVNSFSEYQVDLMRFQCQFILDAIRSDDEIVTSYLFTPVGKDVDTYISMELKKVNGEWLVDWLGAEQ</sequence>